<reference evidence="3 4" key="1">
    <citation type="submission" date="2022-05" db="EMBL/GenBank/DDBJ databases">
        <title>Novel Pseudomonas spp. Isolated from a Rainbow Trout Aquaculture Facility.</title>
        <authorList>
            <person name="Testerman T."/>
            <person name="Graf J."/>
        </authorList>
    </citation>
    <scope>NUCLEOTIDE SEQUENCE [LARGE SCALE GENOMIC DNA]</scope>
    <source>
        <strain evidence="3 4">ID357</strain>
    </source>
</reference>
<accession>A0ABT5Q7T0</accession>
<sequence length="263" mass="28330">MTSITHGILAGKSIRRLGFGTMRLTGPGIWGPPDDESNALHVLRSAVALGVQHIDTADAYGPHDVETLIRKALHPYADDLVIATKGGFTRQGPGQWTPCGVPAYLRQCVELSLRRLGVDAIDLYYLHRIDPNVPLADQLGELEQMRTEGKIKALGLSKVTVAQAVEASKIAPITAIQNSFSLINTDSDDVVRWCESNHVAFVPYAPLGAGRCLAVEGSREPVGPALPQDALRWLLDYSPAMLPIPGTSNASHLVENMRAADVD</sequence>
<dbReference type="InterPro" id="IPR036812">
    <property type="entry name" value="NAD(P)_OxRdtase_dom_sf"/>
</dbReference>
<dbReference type="PANTHER" id="PTHR43625:SF40">
    <property type="entry name" value="ALDO-KETO REDUCTASE YAKC [NADP(+)]"/>
    <property type="match status" value="1"/>
</dbReference>
<dbReference type="PANTHER" id="PTHR43625">
    <property type="entry name" value="AFLATOXIN B1 ALDEHYDE REDUCTASE"/>
    <property type="match status" value="1"/>
</dbReference>
<dbReference type="EMBL" id="JAMDGR010000014">
    <property type="protein sequence ID" value="MDD1150255.1"/>
    <property type="molecule type" value="Genomic_DNA"/>
</dbReference>
<protein>
    <submittedName>
        <fullName evidence="3">Aldo/keto reductase</fullName>
    </submittedName>
</protein>
<dbReference type="InterPro" id="IPR020471">
    <property type="entry name" value="AKR"/>
</dbReference>
<dbReference type="SUPFAM" id="SSF51430">
    <property type="entry name" value="NAD(P)-linked oxidoreductase"/>
    <property type="match status" value="1"/>
</dbReference>
<proteinExistence type="predicted"/>
<feature type="domain" description="NADP-dependent oxidoreductase" evidence="2">
    <location>
        <begin position="16"/>
        <end position="214"/>
    </location>
</feature>
<dbReference type="InterPro" id="IPR050791">
    <property type="entry name" value="Aldo-Keto_reductase"/>
</dbReference>
<dbReference type="Gene3D" id="3.20.20.100">
    <property type="entry name" value="NADP-dependent oxidoreductase domain"/>
    <property type="match status" value="1"/>
</dbReference>
<evidence type="ECO:0000259" key="2">
    <source>
        <dbReference type="Pfam" id="PF00248"/>
    </source>
</evidence>
<evidence type="ECO:0000313" key="4">
    <source>
        <dbReference type="Proteomes" id="UP001217610"/>
    </source>
</evidence>
<name>A0ABT5Q7T0_9PSED</name>
<keyword evidence="1" id="KW-0560">Oxidoreductase</keyword>
<dbReference type="PRINTS" id="PR00069">
    <property type="entry name" value="ALDKETRDTASE"/>
</dbReference>
<dbReference type="InterPro" id="IPR023210">
    <property type="entry name" value="NADP_OxRdtase_dom"/>
</dbReference>
<dbReference type="Proteomes" id="UP001217610">
    <property type="component" value="Unassembled WGS sequence"/>
</dbReference>
<gene>
    <name evidence="3" type="ORF">M5G25_18370</name>
</gene>
<evidence type="ECO:0000256" key="1">
    <source>
        <dbReference type="ARBA" id="ARBA00023002"/>
    </source>
</evidence>
<dbReference type="CDD" id="cd19088">
    <property type="entry name" value="AKR_AKR13B1"/>
    <property type="match status" value="1"/>
</dbReference>
<organism evidence="3 4">
    <name type="scientific">Pseudomonas idahonensis</name>
    <dbReference type="NCBI Taxonomy" id="2942628"/>
    <lineage>
        <taxon>Bacteria</taxon>
        <taxon>Pseudomonadati</taxon>
        <taxon>Pseudomonadota</taxon>
        <taxon>Gammaproteobacteria</taxon>
        <taxon>Pseudomonadales</taxon>
        <taxon>Pseudomonadaceae</taxon>
        <taxon>Pseudomonas</taxon>
    </lineage>
</organism>
<comment type="caution">
    <text evidence="3">The sequence shown here is derived from an EMBL/GenBank/DDBJ whole genome shotgun (WGS) entry which is preliminary data.</text>
</comment>
<dbReference type="Pfam" id="PF00248">
    <property type="entry name" value="Aldo_ket_red"/>
    <property type="match status" value="1"/>
</dbReference>
<keyword evidence="4" id="KW-1185">Reference proteome</keyword>
<evidence type="ECO:0000313" key="3">
    <source>
        <dbReference type="EMBL" id="MDD1150255.1"/>
    </source>
</evidence>
<dbReference type="RefSeq" id="WP_273923594.1">
    <property type="nucleotide sequence ID" value="NZ_JAMDGR010000014.1"/>
</dbReference>